<dbReference type="SMART" id="SM00903">
    <property type="entry name" value="Flavin_Reduct"/>
    <property type="match status" value="1"/>
</dbReference>
<dbReference type="GO" id="GO:0004497">
    <property type="term" value="F:monooxygenase activity"/>
    <property type="evidence" value="ECO:0007669"/>
    <property type="project" value="UniProtKB-KW"/>
</dbReference>
<reference evidence="4 5" key="1">
    <citation type="submission" date="2020-08" db="EMBL/GenBank/DDBJ databases">
        <title>Genomic Encyclopedia of Type Strains, Phase III (KMG-III): the genomes of soil and plant-associated and newly described type strains.</title>
        <authorList>
            <person name="Whitman W."/>
        </authorList>
    </citation>
    <scope>NUCLEOTIDE SEQUENCE [LARGE SCALE GENOMIC DNA]</scope>
    <source>
        <strain evidence="4 5">CECT 8840</strain>
    </source>
</reference>
<keyword evidence="4" id="KW-0503">Monooxygenase</keyword>
<dbReference type="Gene3D" id="2.30.110.10">
    <property type="entry name" value="Electron Transport, Fmn-binding Protein, Chain A"/>
    <property type="match status" value="1"/>
</dbReference>
<sequence length="167" mass="17487">MTGAAPCSCEPSAEPTPEAFRSACAQFPTGVVVVTTALDGTPYGSTVNAFTSLTLNPPQVLVCLAATSRTWTAIERSGVFAVNVLSSGQAATARLFASKDSDKFDHVDHVPGALGAPLLTGTTARFECRLAGTTRNNSHWMLIGRVVSLASEPEREPLLFLHGRLAG</sequence>
<evidence type="ECO:0000256" key="2">
    <source>
        <dbReference type="ARBA" id="ARBA00023002"/>
    </source>
</evidence>
<comment type="caution">
    <text evidence="4">The sequence shown here is derived from an EMBL/GenBank/DDBJ whole genome shotgun (WGS) entry which is preliminary data.</text>
</comment>
<dbReference type="GO" id="GO:0042602">
    <property type="term" value="F:riboflavin reductase (NADPH) activity"/>
    <property type="evidence" value="ECO:0007669"/>
    <property type="project" value="TreeGrafter"/>
</dbReference>
<dbReference type="EMBL" id="JACHJP010000009">
    <property type="protein sequence ID" value="MBB4919219.1"/>
    <property type="molecule type" value="Genomic_DNA"/>
</dbReference>
<dbReference type="InterPro" id="IPR002563">
    <property type="entry name" value="Flavin_Rdtase-like_dom"/>
</dbReference>
<dbReference type="RefSeq" id="WP_184721249.1">
    <property type="nucleotide sequence ID" value="NZ_JACHJP010000009.1"/>
</dbReference>
<evidence type="ECO:0000313" key="4">
    <source>
        <dbReference type="EMBL" id="MBB4919219.1"/>
    </source>
</evidence>
<dbReference type="Pfam" id="PF01613">
    <property type="entry name" value="Flavin_Reduct"/>
    <property type="match status" value="1"/>
</dbReference>
<dbReference type="PANTHER" id="PTHR30466:SF11">
    <property type="entry name" value="FLAVIN-DEPENDENT MONOOXYGENASE, REDUCTASE SUBUNIT HSAB"/>
    <property type="match status" value="1"/>
</dbReference>
<dbReference type="Proteomes" id="UP000552644">
    <property type="component" value="Unassembled WGS sequence"/>
</dbReference>
<dbReference type="GO" id="GO:0010181">
    <property type="term" value="F:FMN binding"/>
    <property type="evidence" value="ECO:0007669"/>
    <property type="project" value="InterPro"/>
</dbReference>
<keyword evidence="2 4" id="KW-0560">Oxidoreductase</keyword>
<organism evidence="4 5">
    <name type="scientific">Streptosporangium saharense</name>
    <dbReference type="NCBI Taxonomy" id="1706840"/>
    <lineage>
        <taxon>Bacteria</taxon>
        <taxon>Bacillati</taxon>
        <taxon>Actinomycetota</taxon>
        <taxon>Actinomycetes</taxon>
        <taxon>Streptosporangiales</taxon>
        <taxon>Streptosporangiaceae</taxon>
        <taxon>Streptosporangium</taxon>
    </lineage>
</organism>
<evidence type="ECO:0000313" key="5">
    <source>
        <dbReference type="Proteomes" id="UP000552644"/>
    </source>
</evidence>
<gene>
    <name evidence="4" type="ORF">FHS44_006361</name>
</gene>
<keyword evidence="5" id="KW-1185">Reference proteome</keyword>
<dbReference type="InterPro" id="IPR050268">
    <property type="entry name" value="NADH-dep_flavin_reductase"/>
</dbReference>
<dbReference type="EC" id="1.5.1.-" evidence="4"/>
<accession>A0A7W7QTE6</accession>
<feature type="domain" description="Flavin reductase like" evidence="3">
    <location>
        <begin position="24"/>
        <end position="167"/>
    </location>
</feature>
<name>A0A7W7QTE6_9ACTN</name>
<comment type="similarity">
    <text evidence="1">Belongs to the non-flavoprotein flavin reductase family.</text>
</comment>
<dbReference type="PANTHER" id="PTHR30466">
    <property type="entry name" value="FLAVIN REDUCTASE"/>
    <property type="match status" value="1"/>
</dbReference>
<protein>
    <submittedName>
        <fullName evidence="4">3-hydroxy-9,10-secoandrosta-1,3,5(10)-triene-9, 17-dione monooxygenase reductase component</fullName>
        <ecNumber evidence="4">1.5.1.-</ecNumber>
    </submittedName>
</protein>
<dbReference type="AlphaFoldDB" id="A0A7W7QTE6"/>
<proteinExistence type="inferred from homology"/>
<evidence type="ECO:0000259" key="3">
    <source>
        <dbReference type="SMART" id="SM00903"/>
    </source>
</evidence>
<evidence type="ECO:0000256" key="1">
    <source>
        <dbReference type="ARBA" id="ARBA00008898"/>
    </source>
</evidence>
<dbReference type="InterPro" id="IPR012349">
    <property type="entry name" value="Split_barrel_FMN-bd"/>
</dbReference>
<dbReference type="SUPFAM" id="SSF50475">
    <property type="entry name" value="FMN-binding split barrel"/>
    <property type="match status" value="1"/>
</dbReference>